<keyword evidence="3" id="KW-1185">Reference proteome</keyword>
<protein>
    <submittedName>
        <fullName evidence="2">Uncharacterized protein</fullName>
    </submittedName>
</protein>
<feature type="transmembrane region" description="Helical" evidence="1">
    <location>
        <begin position="146"/>
        <end position="169"/>
    </location>
</feature>
<sequence>MSDKADNIGDTLSSGIQDVAALLPLLGTEQCERHVGSALEKGYLYAAASVLSLFGSLGTVKVGFTTLLATITFPFYGGRWLDFAGFATPGSVSSLVTMDESVGRYRAEIKLEKLLKEQHIDDPSMVKGFDLKSIKGKPQSSKFTSFSWNTMLVLSSFVSAIFSLSPYLYLMDDKWDRPTSWIYPLLRAFGSFLCVISIQLALQLRMHHVVNTSLAWLKIQKKHGFEDDIIVGQSTVLEERIRSRISIPKTSIFFYAQRPASDEEKQPNVPLSAEEHAELAAVLAIDWYLILYQLVIVLGMAMILAGYVGCFSLVGQTGLPSAPYVWFGLETALSVLRIFLWGSNPHWDQSVGLTMSLQLHPLDHSGSNRDVETLFPVVTSPHQGHLLGIYTDRRRKSVLDTKSAFIAHSESDFLSVATAFVGPLQRLESSALTLLYSVIAKGDEKFLYTTIYFTNSRPPLTFWESEVYTSILETVPNTGAVQVTVGDLISKSVDAFLDTPLYHEVVSHSRSLSTRLFGGEQRHTLDVKWNLLAQQIKDASKENPLTSKQLSKLDREYLDLRMSWSAKTRHCNARETILQELSARDAEYREKPVVSRVASHHGEAMFIIESLVLELQVWRGETFLAKTSHSSLSRQMIPECMRAMQLRVLMEKQRATARYIGYQWKGEEVLGQQWDFLLQKLLQLRESEYLGQEAEKLLDVVSSLSSNGDMVLSINKLERHLSDFTSLGTWLPAMAGLSAEDFDQHADSMKPAPQEKVELMLHLMLHRLQRLKSGRDPKRLVNDISSISTHVPDSASWGPYIHCFTSEVLRRNTRCIAVEFVPHSEFEDTSQAVDSPVTVMTSLNELTTVIVRSSVTTDDTRTEVQDLVTSNPNIVCLSGMECSFSEECDEVQCKAIVANREAWKVKAESGSSFVYRAGFEGDELGQITVKGDTIELAETARSFVAFFCPGPGTLTLTFHGREKDGKPTGFEARIRSNELDDITTVFVDKSDDFSTERVTFEFSGVSRGSGEIYVTNLELGIWEIHGLVDLKWTEEP</sequence>
<keyword evidence="1" id="KW-0472">Membrane</keyword>
<evidence type="ECO:0000313" key="3">
    <source>
        <dbReference type="Proteomes" id="UP001383192"/>
    </source>
</evidence>
<organism evidence="2 3">
    <name type="scientific">Paramarasmius palmivorus</name>
    <dbReference type="NCBI Taxonomy" id="297713"/>
    <lineage>
        <taxon>Eukaryota</taxon>
        <taxon>Fungi</taxon>
        <taxon>Dikarya</taxon>
        <taxon>Basidiomycota</taxon>
        <taxon>Agaricomycotina</taxon>
        <taxon>Agaricomycetes</taxon>
        <taxon>Agaricomycetidae</taxon>
        <taxon>Agaricales</taxon>
        <taxon>Marasmiineae</taxon>
        <taxon>Marasmiaceae</taxon>
        <taxon>Paramarasmius</taxon>
    </lineage>
</organism>
<name>A0AAW0CY18_9AGAR</name>
<gene>
    <name evidence="2" type="ORF">VNI00_008433</name>
</gene>
<feature type="transmembrane region" description="Helical" evidence="1">
    <location>
        <begin position="321"/>
        <end position="340"/>
    </location>
</feature>
<feature type="transmembrane region" description="Helical" evidence="1">
    <location>
        <begin position="43"/>
        <end position="69"/>
    </location>
</feature>
<keyword evidence="1" id="KW-0812">Transmembrane</keyword>
<dbReference type="EMBL" id="JAYKXP010000029">
    <property type="protein sequence ID" value="KAK7043079.1"/>
    <property type="molecule type" value="Genomic_DNA"/>
</dbReference>
<reference evidence="2 3" key="1">
    <citation type="submission" date="2024-01" db="EMBL/GenBank/DDBJ databases">
        <title>A draft genome for a cacao thread blight-causing isolate of Paramarasmius palmivorus.</title>
        <authorList>
            <person name="Baruah I.K."/>
            <person name="Bukari Y."/>
            <person name="Amoako-Attah I."/>
            <person name="Meinhardt L.W."/>
            <person name="Bailey B.A."/>
            <person name="Cohen S.P."/>
        </authorList>
    </citation>
    <scope>NUCLEOTIDE SEQUENCE [LARGE SCALE GENOMIC DNA]</scope>
    <source>
        <strain evidence="2 3">GH-12</strain>
    </source>
</reference>
<keyword evidence="1" id="KW-1133">Transmembrane helix</keyword>
<evidence type="ECO:0000313" key="2">
    <source>
        <dbReference type="EMBL" id="KAK7043079.1"/>
    </source>
</evidence>
<accession>A0AAW0CY18</accession>
<feature type="transmembrane region" description="Helical" evidence="1">
    <location>
        <begin position="289"/>
        <end position="315"/>
    </location>
</feature>
<dbReference type="Proteomes" id="UP001383192">
    <property type="component" value="Unassembled WGS sequence"/>
</dbReference>
<evidence type="ECO:0000256" key="1">
    <source>
        <dbReference type="SAM" id="Phobius"/>
    </source>
</evidence>
<feature type="transmembrane region" description="Helical" evidence="1">
    <location>
        <begin position="181"/>
        <end position="202"/>
    </location>
</feature>
<comment type="caution">
    <text evidence="2">The sequence shown here is derived from an EMBL/GenBank/DDBJ whole genome shotgun (WGS) entry which is preliminary data.</text>
</comment>
<proteinExistence type="predicted"/>
<dbReference type="AlphaFoldDB" id="A0AAW0CY18"/>